<feature type="compositionally biased region" description="Basic and acidic residues" evidence="9">
    <location>
        <begin position="137"/>
        <end position="155"/>
    </location>
</feature>
<feature type="region of interest" description="Disordered" evidence="9">
    <location>
        <begin position="283"/>
        <end position="323"/>
    </location>
</feature>
<dbReference type="Pfam" id="PF14369">
    <property type="entry name" value="Zn_ribbon_19"/>
    <property type="match status" value="1"/>
</dbReference>
<keyword evidence="12" id="KW-1185">Reference proteome</keyword>
<evidence type="ECO:0000256" key="8">
    <source>
        <dbReference type="PROSITE-ProRule" id="PRU00175"/>
    </source>
</evidence>
<feature type="region of interest" description="Disordered" evidence="9">
    <location>
        <begin position="136"/>
        <end position="155"/>
    </location>
</feature>
<dbReference type="InterPro" id="IPR013083">
    <property type="entry name" value="Znf_RING/FYVE/PHD"/>
</dbReference>
<name>A0AAN7LK90_TRANT</name>
<dbReference type="PROSITE" id="PS50089">
    <property type="entry name" value="ZF_RING_2"/>
    <property type="match status" value="1"/>
</dbReference>
<feature type="compositionally biased region" description="Low complexity" evidence="9">
    <location>
        <begin position="337"/>
        <end position="360"/>
    </location>
</feature>
<dbReference type="CDD" id="cd16667">
    <property type="entry name" value="RING-H2_RNF126-like"/>
    <property type="match status" value="1"/>
</dbReference>
<dbReference type="SUPFAM" id="SSF57850">
    <property type="entry name" value="RING/U-box"/>
    <property type="match status" value="1"/>
</dbReference>
<evidence type="ECO:0000256" key="9">
    <source>
        <dbReference type="SAM" id="MobiDB-lite"/>
    </source>
</evidence>
<feature type="region of interest" description="Disordered" evidence="9">
    <location>
        <begin position="337"/>
        <end position="375"/>
    </location>
</feature>
<dbReference type="GO" id="GO:0005737">
    <property type="term" value="C:cytoplasm"/>
    <property type="evidence" value="ECO:0007669"/>
    <property type="project" value="TreeGrafter"/>
</dbReference>
<dbReference type="GO" id="GO:0008270">
    <property type="term" value="F:zinc ion binding"/>
    <property type="evidence" value="ECO:0007669"/>
    <property type="project" value="UniProtKB-KW"/>
</dbReference>
<feature type="compositionally biased region" description="Low complexity" evidence="9">
    <location>
        <begin position="287"/>
        <end position="297"/>
    </location>
</feature>
<dbReference type="FunFam" id="3.30.40.10:FF:000022">
    <property type="entry name" value="E3 ubiquitin-protein ligase RING1-like"/>
    <property type="match status" value="1"/>
</dbReference>
<sequence length="375" mass="41471">MDGTAPTRYWCHVCSQVVNPIIGEEIKCPHCQDGFIEEMSSTTAHEDDTDFRSDRALSLWAPILLGMMGNPRRRRRIRRLRIDEEDNDETDDMQPRFEGDDSQLDRRIESIIRRRRSSSATILQLLQGIQAGITAELENRDSGQDRDREGSQERDRVLLINPFNRTIIVQGNGSSYESSGTSNLEGSLGDYFTGPGLDLLLQHLAENDPNHYGTPPAEKEVIEALPTVAIRETCQCSVCLDDFEVGAEAKEMPCKHKFHSRCILPWLDLHGSCPVCRFQLPANQSKRGSSSRNGNRSTESQRDTTAGHEDSNAAEGDGRNGGRRFTIPWPFTGLFSSSSSGGVNSASSSSSSSADAGPSSDMEEDDQRLIIGNDC</sequence>
<feature type="domain" description="RING-type" evidence="10">
    <location>
        <begin position="236"/>
        <end position="277"/>
    </location>
</feature>
<dbReference type="InterPro" id="IPR001841">
    <property type="entry name" value="Znf_RING"/>
</dbReference>
<dbReference type="EMBL" id="JAXQNO010000011">
    <property type="protein sequence ID" value="KAK4788187.1"/>
    <property type="molecule type" value="Genomic_DNA"/>
</dbReference>
<accession>A0AAN7LK90</accession>
<dbReference type="EC" id="2.3.2.27" evidence="2"/>
<evidence type="ECO:0000256" key="7">
    <source>
        <dbReference type="ARBA" id="ARBA00022833"/>
    </source>
</evidence>
<evidence type="ECO:0000256" key="1">
    <source>
        <dbReference type="ARBA" id="ARBA00000900"/>
    </source>
</evidence>
<evidence type="ECO:0000256" key="5">
    <source>
        <dbReference type="ARBA" id="ARBA00022771"/>
    </source>
</evidence>
<evidence type="ECO:0000313" key="12">
    <source>
        <dbReference type="Proteomes" id="UP001346149"/>
    </source>
</evidence>
<proteinExistence type="predicted"/>
<keyword evidence="3" id="KW-0808">Transferase</keyword>
<reference evidence="11 12" key="1">
    <citation type="journal article" date="2023" name="Hortic Res">
        <title>Pangenome of water caltrop reveals structural variations and asymmetric subgenome divergence after allopolyploidization.</title>
        <authorList>
            <person name="Zhang X."/>
            <person name="Chen Y."/>
            <person name="Wang L."/>
            <person name="Yuan Y."/>
            <person name="Fang M."/>
            <person name="Shi L."/>
            <person name="Lu R."/>
            <person name="Comes H.P."/>
            <person name="Ma Y."/>
            <person name="Chen Y."/>
            <person name="Huang G."/>
            <person name="Zhou Y."/>
            <person name="Zheng Z."/>
            <person name="Qiu Y."/>
        </authorList>
    </citation>
    <scope>NUCLEOTIDE SEQUENCE [LARGE SCALE GENOMIC DNA]</scope>
    <source>
        <strain evidence="11">F231</strain>
    </source>
</reference>
<comment type="catalytic activity">
    <reaction evidence="1">
        <text>S-ubiquitinyl-[E2 ubiquitin-conjugating enzyme]-L-cysteine + [acceptor protein]-L-lysine = [E2 ubiquitin-conjugating enzyme]-L-cysteine + N(6)-ubiquitinyl-[acceptor protein]-L-lysine.</text>
        <dbReference type="EC" id="2.3.2.27"/>
    </reaction>
</comment>
<protein>
    <recommendedName>
        <fullName evidence="2">RING-type E3 ubiquitin transferase</fullName>
        <ecNumber evidence="2">2.3.2.27</ecNumber>
    </recommendedName>
</protein>
<dbReference type="Proteomes" id="UP001346149">
    <property type="component" value="Unassembled WGS sequence"/>
</dbReference>
<evidence type="ECO:0000259" key="10">
    <source>
        <dbReference type="PROSITE" id="PS50089"/>
    </source>
</evidence>
<dbReference type="PANTHER" id="PTHR15710">
    <property type="entry name" value="E3 UBIQUITIN-PROTEIN LIGASE PRAJA"/>
    <property type="match status" value="1"/>
</dbReference>
<evidence type="ECO:0000256" key="6">
    <source>
        <dbReference type="ARBA" id="ARBA00022786"/>
    </source>
</evidence>
<comment type="caution">
    <text evidence="11">The sequence shown here is derived from an EMBL/GenBank/DDBJ whole genome shotgun (WGS) entry which is preliminary data.</text>
</comment>
<dbReference type="AlphaFoldDB" id="A0AAN7LK90"/>
<dbReference type="InterPro" id="IPR039525">
    <property type="entry name" value="RNF126-like_zinc-ribbon"/>
</dbReference>
<dbReference type="GO" id="GO:0061630">
    <property type="term" value="F:ubiquitin protein ligase activity"/>
    <property type="evidence" value="ECO:0007669"/>
    <property type="project" value="UniProtKB-EC"/>
</dbReference>
<keyword evidence="4" id="KW-0479">Metal-binding</keyword>
<keyword evidence="7" id="KW-0862">Zinc</keyword>
<feature type="compositionally biased region" description="Basic and acidic residues" evidence="9">
    <location>
        <begin position="299"/>
        <end position="320"/>
    </location>
</feature>
<evidence type="ECO:0000313" key="11">
    <source>
        <dbReference type="EMBL" id="KAK4788187.1"/>
    </source>
</evidence>
<organism evidence="11 12">
    <name type="scientific">Trapa natans</name>
    <name type="common">Water chestnut</name>
    <dbReference type="NCBI Taxonomy" id="22666"/>
    <lineage>
        <taxon>Eukaryota</taxon>
        <taxon>Viridiplantae</taxon>
        <taxon>Streptophyta</taxon>
        <taxon>Embryophyta</taxon>
        <taxon>Tracheophyta</taxon>
        <taxon>Spermatophyta</taxon>
        <taxon>Magnoliopsida</taxon>
        <taxon>eudicotyledons</taxon>
        <taxon>Gunneridae</taxon>
        <taxon>Pentapetalae</taxon>
        <taxon>rosids</taxon>
        <taxon>malvids</taxon>
        <taxon>Myrtales</taxon>
        <taxon>Lythraceae</taxon>
        <taxon>Trapa</taxon>
    </lineage>
</organism>
<dbReference type="GO" id="GO:0016567">
    <property type="term" value="P:protein ubiquitination"/>
    <property type="evidence" value="ECO:0007669"/>
    <property type="project" value="TreeGrafter"/>
</dbReference>
<evidence type="ECO:0000256" key="4">
    <source>
        <dbReference type="ARBA" id="ARBA00022723"/>
    </source>
</evidence>
<dbReference type="Gene3D" id="3.30.40.10">
    <property type="entry name" value="Zinc/RING finger domain, C3HC4 (zinc finger)"/>
    <property type="match status" value="1"/>
</dbReference>
<dbReference type="SMART" id="SM00184">
    <property type="entry name" value="RING"/>
    <property type="match status" value="1"/>
</dbReference>
<dbReference type="PANTHER" id="PTHR15710:SF22">
    <property type="entry name" value="RING-TYPE E3 UBIQUITIN TRANSFERASE"/>
    <property type="match status" value="1"/>
</dbReference>
<keyword evidence="6" id="KW-0833">Ubl conjugation pathway</keyword>
<gene>
    <name evidence="11" type="ORF">SAY86_019506</name>
</gene>
<keyword evidence="5 8" id="KW-0863">Zinc-finger</keyword>
<evidence type="ECO:0000256" key="2">
    <source>
        <dbReference type="ARBA" id="ARBA00012483"/>
    </source>
</evidence>
<dbReference type="Pfam" id="PF13639">
    <property type="entry name" value="zf-RING_2"/>
    <property type="match status" value="1"/>
</dbReference>
<evidence type="ECO:0000256" key="3">
    <source>
        <dbReference type="ARBA" id="ARBA00022679"/>
    </source>
</evidence>